<evidence type="ECO:0000256" key="1">
    <source>
        <dbReference type="SAM" id="Phobius"/>
    </source>
</evidence>
<feature type="domain" description="DUF6533" evidence="2">
    <location>
        <begin position="26"/>
        <end position="64"/>
    </location>
</feature>
<gene>
    <name evidence="3" type="ORF">DAEQUDRAFT_762284</name>
</gene>
<dbReference type="AlphaFoldDB" id="A0A165TFT3"/>
<accession>A0A165TFT3</accession>
<evidence type="ECO:0000313" key="4">
    <source>
        <dbReference type="Proteomes" id="UP000076727"/>
    </source>
</evidence>
<dbReference type="InterPro" id="IPR045340">
    <property type="entry name" value="DUF6533"/>
</dbReference>
<dbReference type="Proteomes" id="UP000076727">
    <property type="component" value="Unassembled WGS sequence"/>
</dbReference>
<keyword evidence="1" id="KW-0812">Transmembrane</keyword>
<keyword evidence="1" id="KW-0472">Membrane</keyword>
<proteinExistence type="predicted"/>
<name>A0A165TFT3_9APHY</name>
<feature type="transmembrane region" description="Helical" evidence="1">
    <location>
        <begin position="49"/>
        <end position="68"/>
    </location>
</feature>
<dbReference type="EMBL" id="KV429037">
    <property type="protein sequence ID" value="KZT73371.1"/>
    <property type="molecule type" value="Genomic_DNA"/>
</dbReference>
<protein>
    <recommendedName>
        <fullName evidence="2">DUF6533 domain-containing protein</fullName>
    </recommendedName>
</protein>
<evidence type="ECO:0000259" key="2">
    <source>
        <dbReference type="Pfam" id="PF20151"/>
    </source>
</evidence>
<sequence>MTTASEAAELEELLSPYLIASDRIAYLAVAGFALVVYDHFLTFSQEVKYFWTGTWTLSRVLFLTVIYAF</sequence>
<dbReference type="OrthoDB" id="2803882at2759"/>
<evidence type="ECO:0000313" key="3">
    <source>
        <dbReference type="EMBL" id="KZT73371.1"/>
    </source>
</evidence>
<keyword evidence="1" id="KW-1133">Transmembrane helix</keyword>
<keyword evidence="4" id="KW-1185">Reference proteome</keyword>
<reference evidence="3 4" key="1">
    <citation type="journal article" date="2016" name="Mol. Biol. Evol.">
        <title>Comparative Genomics of Early-Diverging Mushroom-Forming Fungi Provides Insights into the Origins of Lignocellulose Decay Capabilities.</title>
        <authorList>
            <person name="Nagy L.G."/>
            <person name="Riley R."/>
            <person name="Tritt A."/>
            <person name="Adam C."/>
            <person name="Daum C."/>
            <person name="Floudas D."/>
            <person name="Sun H."/>
            <person name="Yadav J.S."/>
            <person name="Pangilinan J."/>
            <person name="Larsson K.H."/>
            <person name="Matsuura K."/>
            <person name="Barry K."/>
            <person name="Labutti K."/>
            <person name="Kuo R."/>
            <person name="Ohm R.A."/>
            <person name="Bhattacharya S.S."/>
            <person name="Shirouzu T."/>
            <person name="Yoshinaga Y."/>
            <person name="Martin F.M."/>
            <person name="Grigoriev I.V."/>
            <person name="Hibbett D.S."/>
        </authorList>
    </citation>
    <scope>NUCLEOTIDE SEQUENCE [LARGE SCALE GENOMIC DNA]</scope>
    <source>
        <strain evidence="3 4">L-15889</strain>
    </source>
</reference>
<dbReference type="Pfam" id="PF20151">
    <property type="entry name" value="DUF6533"/>
    <property type="match status" value="1"/>
</dbReference>
<feature type="transmembrane region" description="Helical" evidence="1">
    <location>
        <begin position="24"/>
        <end position="43"/>
    </location>
</feature>
<organism evidence="3 4">
    <name type="scientific">Daedalea quercina L-15889</name>
    <dbReference type="NCBI Taxonomy" id="1314783"/>
    <lineage>
        <taxon>Eukaryota</taxon>
        <taxon>Fungi</taxon>
        <taxon>Dikarya</taxon>
        <taxon>Basidiomycota</taxon>
        <taxon>Agaricomycotina</taxon>
        <taxon>Agaricomycetes</taxon>
        <taxon>Polyporales</taxon>
        <taxon>Fomitopsis</taxon>
    </lineage>
</organism>